<dbReference type="RefSeq" id="WP_200817410.1">
    <property type="nucleotide sequence ID" value="NZ_FUZZ01000007.1"/>
</dbReference>
<keyword evidence="2" id="KW-1185">Reference proteome</keyword>
<reference evidence="1 2" key="1">
    <citation type="submission" date="2017-02" db="EMBL/GenBank/DDBJ databases">
        <authorList>
            <person name="Peterson S.W."/>
        </authorList>
    </citation>
    <scope>NUCLEOTIDE SEQUENCE [LARGE SCALE GENOMIC DNA]</scope>
    <source>
        <strain evidence="1 2">DSM 18108</strain>
    </source>
</reference>
<name>A0A1T5PCV5_9BACT</name>
<organism evidence="1 2">
    <name type="scientific">Chitinophaga ginsengisegetis</name>
    <dbReference type="NCBI Taxonomy" id="393003"/>
    <lineage>
        <taxon>Bacteria</taxon>
        <taxon>Pseudomonadati</taxon>
        <taxon>Bacteroidota</taxon>
        <taxon>Chitinophagia</taxon>
        <taxon>Chitinophagales</taxon>
        <taxon>Chitinophagaceae</taxon>
        <taxon>Chitinophaga</taxon>
    </lineage>
</organism>
<dbReference type="AlphaFoldDB" id="A0A1T5PCV5"/>
<evidence type="ECO:0000313" key="1">
    <source>
        <dbReference type="EMBL" id="SKD10473.1"/>
    </source>
</evidence>
<proteinExistence type="predicted"/>
<gene>
    <name evidence="1" type="ORF">SAMN05660461_6390</name>
</gene>
<sequence>MAKQTGIISFTGKLGNLIGYRRNGQYYLRTMPETVRQTAATRHASRDFGIASRKGKLVRQAVTPHLDISRDGSLVNRLNKTLISAGKSQLQMLNGFRFNRHAGVENFFCQQPMMSPAGVVTIPAQTLRPEGTATHLEVKVIAVRVSFLERRITGSRTASVMIGMDTRFSDIELDVALPGKGTLLVIVQVRSFNGPLATANRRFVAADILAVVPPAVKKQRVTVIPDVKKVPRYKEARGKKYNTTLCTPHTVLLHQRE</sequence>
<dbReference type="EMBL" id="FUZZ01000007">
    <property type="protein sequence ID" value="SKD10473.1"/>
    <property type="molecule type" value="Genomic_DNA"/>
</dbReference>
<evidence type="ECO:0000313" key="2">
    <source>
        <dbReference type="Proteomes" id="UP000190166"/>
    </source>
</evidence>
<dbReference type="Proteomes" id="UP000190166">
    <property type="component" value="Unassembled WGS sequence"/>
</dbReference>
<protein>
    <submittedName>
        <fullName evidence="1">Uncharacterized protein</fullName>
    </submittedName>
</protein>
<accession>A0A1T5PCV5</accession>